<dbReference type="CDD" id="cd06755">
    <property type="entry name" value="PDZ_RapGEF2_RapGEF6-like"/>
    <property type="match status" value="1"/>
</dbReference>
<dbReference type="SMART" id="SM00228">
    <property type="entry name" value="PDZ"/>
    <property type="match status" value="1"/>
</dbReference>
<dbReference type="OMA" id="SSKYIRM"/>
<evidence type="ECO:0000259" key="14">
    <source>
        <dbReference type="PROSITE" id="PS50106"/>
    </source>
</evidence>
<evidence type="ECO:0000259" key="17">
    <source>
        <dbReference type="PROSITE" id="PS50217"/>
    </source>
</evidence>
<dbReference type="InterPro" id="IPR019804">
    <property type="entry name" value="Ras_G-nucl-exch_fac_CS"/>
</dbReference>
<feature type="domain" description="Cyclic nucleotide-binding" evidence="13">
    <location>
        <begin position="554"/>
        <end position="667"/>
    </location>
</feature>
<keyword evidence="8" id="KW-0539">Nucleus</keyword>
<feature type="coiled-coil region" evidence="10">
    <location>
        <begin position="279"/>
        <end position="306"/>
    </location>
</feature>
<dbReference type="InterPro" id="IPR004827">
    <property type="entry name" value="bZIP"/>
</dbReference>
<gene>
    <name evidence="18" type="ORF">TCAL_07695</name>
</gene>
<dbReference type="Pfam" id="PF07716">
    <property type="entry name" value="bZIP_2"/>
    <property type="match status" value="1"/>
</dbReference>
<dbReference type="Gene3D" id="1.20.870.10">
    <property type="entry name" value="Son of sevenless (SoS) protein Chain: S domain 1"/>
    <property type="match status" value="1"/>
</dbReference>
<feature type="compositionally biased region" description="Polar residues" evidence="11">
    <location>
        <begin position="1536"/>
        <end position="1560"/>
    </location>
</feature>
<dbReference type="PANTHER" id="PTHR23113:SF249">
    <property type="entry name" value="RAP GUANINE NUCLEOTIDE EXCHANGE FACTOR 6"/>
    <property type="match status" value="1"/>
</dbReference>
<evidence type="ECO:0000256" key="3">
    <source>
        <dbReference type="ARBA" id="ARBA00010829"/>
    </source>
</evidence>
<evidence type="ECO:0000256" key="4">
    <source>
        <dbReference type="ARBA" id="ARBA00022658"/>
    </source>
</evidence>
<keyword evidence="10" id="KW-0175">Coiled coil</keyword>
<keyword evidence="7" id="KW-0804">Transcription</keyword>
<keyword evidence="6" id="KW-0238">DNA-binding</keyword>
<dbReference type="PROSITE" id="PS50009">
    <property type="entry name" value="RASGEF_CAT"/>
    <property type="match status" value="1"/>
</dbReference>
<feature type="region of interest" description="Disordered" evidence="11">
    <location>
        <begin position="898"/>
        <end position="927"/>
    </location>
</feature>
<comment type="similarity">
    <text evidence="3">Belongs to the RAPGEF2 family.</text>
</comment>
<dbReference type="PROSITE" id="PS50217">
    <property type="entry name" value="BZIP"/>
    <property type="match status" value="1"/>
</dbReference>
<dbReference type="Pfam" id="PF00595">
    <property type="entry name" value="PDZ"/>
    <property type="match status" value="1"/>
</dbReference>
<dbReference type="InterPro" id="IPR001895">
    <property type="entry name" value="RASGEF_cat_dom"/>
</dbReference>
<dbReference type="GO" id="GO:0005634">
    <property type="term" value="C:nucleus"/>
    <property type="evidence" value="ECO:0007669"/>
    <property type="project" value="UniProtKB-SubCell"/>
</dbReference>
<dbReference type="InterPro" id="IPR008937">
    <property type="entry name" value="Ras-like_GEF"/>
</dbReference>
<dbReference type="InterPro" id="IPR000595">
    <property type="entry name" value="cNMP-bd_dom"/>
</dbReference>
<dbReference type="SUPFAM" id="SSF50156">
    <property type="entry name" value="PDZ domain-like"/>
    <property type="match status" value="1"/>
</dbReference>
<dbReference type="FunFam" id="1.20.5.170:FF:000007">
    <property type="entry name" value="hepatic leukemia factor isoform X2"/>
    <property type="match status" value="1"/>
</dbReference>
<dbReference type="Pfam" id="PF00617">
    <property type="entry name" value="RasGEF"/>
    <property type="match status" value="1"/>
</dbReference>
<feature type="compositionally biased region" description="Low complexity" evidence="11">
    <location>
        <begin position="382"/>
        <end position="393"/>
    </location>
</feature>
<name>A0A553NES7_TIGCA</name>
<dbReference type="InterPro" id="IPR000651">
    <property type="entry name" value="Ras-like_Gua-exchang_fac_N"/>
</dbReference>
<feature type="region of interest" description="Disordered" evidence="11">
    <location>
        <begin position="938"/>
        <end position="957"/>
    </location>
</feature>
<dbReference type="SMART" id="SM00338">
    <property type="entry name" value="BRLZ"/>
    <property type="match status" value="1"/>
</dbReference>
<feature type="domain" description="PDZ" evidence="14">
    <location>
        <begin position="805"/>
        <end position="875"/>
    </location>
</feature>
<dbReference type="InterPro" id="IPR018490">
    <property type="entry name" value="cNMP-bd_dom_sf"/>
</dbReference>
<dbReference type="InterPro" id="IPR000159">
    <property type="entry name" value="RA_dom"/>
</dbReference>
<dbReference type="SUPFAM" id="SSF51206">
    <property type="entry name" value="cAMP-binding domain-like"/>
    <property type="match status" value="1"/>
</dbReference>
<evidence type="ECO:0000256" key="7">
    <source>
        <dbReference type="ARBA" id="ARBA00023163"/>
    </source>
</evidence>
<dbReference type="PROSITE" id="PS50042">
    <property type="entry name" value="CNMP_BINDING_3"/>
    <property type="match status" value="1"/>
</dbReference>
<feature type="domain" description="N-terminal Ras-GEF" evidence="16">
    <location>
        <begin position="687"/>
        <end position="801"/>
    </location>
</feature>
<evidence type="ECO:0008006" key="20">
    <source>
        <dbReference type="Google" id="ProtNLM"/>
    </source>
</evidence>
<keyword evidence="4 9" id="KW-0344">Guanine-nucleotide releasing factor</keyword>
<dbReference type="InterPro" id="IPR036964">
    <property type="entry name" value="RASGEF_cat_dom_sf"/>
</dbReference>
<feature type="region of interest" description="Disordered" evidence="11">
    <location>
        <begin position="88"/>
        <end position="125"/>
    </location>
</feature>
<dbReference type="CDD" id="cd06224">
    <property type="entry name" value="REM"/>
    <property type="match status" value="1"/>
</dbReference>
<feature type="compositionally biased region" description="Basic residues" evidence="11">
    <location>
        <begin position="16"/>
        <end position="27"/>
    </location>
</feature>
<feature type="compositionally biased region" description="Low complexity" evidence="11">
    <location>
        <begin position="469"/>
        <end position="481"/>
    </location>
</feature>
<dbReference type="SMART" id="SM00100">
    <property type="entry name" value="cNMP"/>
    <property type="match status" value="1"/>
</dbReference>
<dbReference type="Pfam" id="PF00788">
    <property type="entry name" value="RA"/>
    <property type="match status" value="1"/>
</dbReference>
<keyword evidence="19" id="KW-1185">Reference proteome</keyword>
<evidence type="ECO:0000256" key="11">
    <source>
        <dbReference type="SAM" id="MobiDB-lite"/>
    </source>
</evidence>
<dbReference type="SUPFAM" id="SSF48366">
    <property type="entry name" value="Ras GEF"/>
    <property type="match status" value="1"/>
</dbReference>
<accession>A0A553NES7</accession>
<dbReference type="CDD" id="cd00038">
    <property type="entry name" value="CAP_ED"/>
    <property type="match status" value="1"/>
</dbReference>
<evidence type="ECO:0000256" key="5">
    <source>
        <dbReference type="ARBA" id="ARBA00023015"/>
    </source>
</evidence>
<dbReference type="SUPFAM" id="SSF57959">
    <property type="entry name" value="Leucine zipper domain"/>
    <property type="match status" value="1"/>
</dbReference>
<dbReference type="CDD" id="cd01785">
    <property type="entry name" value="RA_PDZ-GEF1"/>
    <property type="match status" value="1"/>
</dbReference>
<feature type="region of interest" description="Disordered" evidence="11">
    <location>
        <begin position="1573"/>
        <end position="1630"/>
    </location>
</feature>
<dbReference type="CDD" id="cd00155">
    <property type="entry name" value="RasGEF"/>
    <property type="match status" value="1"/>
</dbReference>
<feature type="compositionally biased region" description="Polar residues" evidence="11">
    <location>
        <begin position="912"/>
        <end position="921"/>
    </location>
</feature>
<dbReference type="Gene3D" id="2.60.120.10">
    <property type="entry name" value="Jelly Rolls"/>
    <property type="match status" value="1"/>
</dbReference>
<feature type="region of interest" description="Disordered" evidence="11">
    <location>
        <begin position="433"/>
        <end position="453"/>
    </location>
</feature>
<feature type="region of interest" description="Disordered" evidence="11">
    <location>
        <begin position="348"/>
        <end position="409"/>
    </location>
</feature>
<dbReference type="PROSITE" id="PS50106">
    <property type="entry name" value="PDZ"/>
    <property type="match status" value="1"/>
</dbReference>
<comment type="similarity">
    <text evidence="2">Belongs to the bZIP family. PAR subfamily.</text>
</comment>
<evidence type="ECO:0000259" key="16">
    <source>
        <dbReference type="PROSITE" id="PS50212"/>
    </source>
</evidence>
<dbReference type="PROSITE" id="PS50200">
    <property type="entry name" value="RA"/>
    <property type="match status" value="1"/>
</dbReference>
<dbReference type="SMART" id="SM00147">
    <property type="entry name" value="RasGEF"/>
    <property type="match status" value="1"/>
</dbReference>
<feature type="region of interest" description="Disordered" evidence="11">
    <location>
        <begin position="1658"/>
        <end position="1750"/>
    </location>
</feature>
<feature type="domain" description="BZIP" evidence="17">
    <location>
        <begin position="247"/>
        <end position="310"/>
    </location>
</feature>
<evidence type="ECO:0000259" key="12">
    <source>
        <dbReference type="PROSITE" id="PS50009"/>
    </source>
</evidence>
<dbReference type="SUPFAM" id="SSF54236">
    <property type="entry name" value="Ubiquitin-like"/>
    <property type="match status" value="1"/>
</dbReference>
<dbReference type="InterPro" id="IPR046347">
    <property type="entry name" value="bZIP_sf"/>
</dbReference>
<feature type="compositionally biased region" description="Low complexity" evidence="11">
    <location>
        <begin position="28"/>
        <end position="55"/>
    </location>
</feature>
<evidence type="ECO:0000259" key="15">
    <source>
        <dbReference type="PROSITE" id="PS50200"/>
    </source>
</evidence>
<feature type="compositionally biased region" description="Pro residues" evidence="11">
    <location>
        <begin position="1675"/>
        <end position="1691"/>
    </location>
</feature>
<dbReference type="SMART" id="SM00229">
    <property type="entry name" value="RasGEFN"/>
    <property type="match status" value="1"/>
</dbReference>
<feature type="region of interest" description="Disordered" evidence="11">
    <location>
        <begin position="1"/>
        <end position="63"/>
    </location>
</feature>
<evidence type="ECO:0000313" key="18">
    <source>
        <dbReference type="EMBL" id="TRY63953.1"/>
    </source>
</evidence>
<dbReference type="PANTHER" id="PTHR23113">
    <property type="entry name" value="GUANINE NUCLEOTIDE EXCHANGE FACTOR"/>
    <property type="match status" value="1"/>
</dbReference>
<evidence type="ECO:0000256" key="8">
    <source>
        <dbReference type="ARBA" id="ARBA00023242"/>
    </source>
</evidence>
<dbReference type="InterPro" id="IPR029071">
    <property type="entry name" value="Ubiquitin-like_domsf"/>
</dbReference>
<dbReference type="Gene3D" id="3.10.20.90">
    <property type="entry name" value="Phosphatidylinositol 3-kinase Catalytic Subunit, Chain A, domain 1"/>
    <property type="match status" value="1"/>
</dbReference>
<feature type="compositionally biased region" description="Polar residues" evidence="11">
    <location>
        <begin position="350"/>
        <end position="367"/>
    </location>
</feature>
<reference evidence="18 19" key="1">
    <citation type="journal article" date="2018" name="Nat. Ecol. Evol.">
        <title>Genomic signatures of mitonuclear coevolution across populations of Tigriopus californicus.</title>
        <authorList>
            <person name="Barreto F.S."/>
            <person name="Watson E.T."/>
            <person name="Lima T.G."/>
            <person name="Willett C.S."/>
            <person name="Edmands S."/>
            <person name="Li W."/>
            <person name="Burton R.S."/>
        </authorList>
    </citation>
    <scope>NUCLEOTIDE SEQUENCE [LARGE SCALE GENOMIC DNA]</scope>
    <source>
        <strain evidence="18 19">San Diego</strain>
    </source>
</reference>
<dbReference type="InterPro" id="IPR036034">
    <property type="entry name" value="PDZ_sf"/>
</dbReference>
<feature type="compositionally biased region" description="Acidic residues" evidence="11">
    <location>
        <begin position="1730"/>
        <end position="1750"/>
    </location>
</feature>
<feature type="region of interest" description="Disordered" evidence="11">
    <location>
        <begin position="155"/>
        <end position="180"/>
    </location>
</feature>
<evidence type="ECO:0000256" key="6">
    <source>
        <dbReference type="ARBA" id="ARBA00023125"/>
    </source>
</evidence>
<dbReference type="STRING" id="6832.A0A553NES7"/>
<dbReference type="Gene3D" id="1.20.5.170">
    <property type="match status" value="1"/>
</dbReference>
<dbReference type="PROSITE" id="PS00720">
    <property type="entry name" value="RASGEF"/>
    <property type="match status" value="1"/>
</dbReference>
<evidence type="ECO:0000259" key="13">
    <source>
        <dbReference type="PROSITE" id="PS50042"/>
    </source>
</evidence>
<dbReference type="Proteomes" id="UP000318571">
    <property type="component" value="Chromosome 10"/>
</dbReference>
<dbReference type="FunFam" id="2.60.120.10:FF:000088">
    <property type="entry name" value="Guanine nucleotide exchange factor"/>
    <property type="match status" value="1"/>
</dbReference>
<dbReference type="SMART" id="SM00314">
    <property type="entry name" value="RA"/>
    <property type="match status" value="1"/>
</dbReference>
<feature type="domain" description="Ras-GEF" evidence="12">
    <location>
        <begin position="1140"/>
        <end position="1367"/>
    </location>
</feature>
<proteinExistence type="inferred from homology"/>
<feature type="region of interest" description="Disordered" evidence="11">
    <location>
        <begin position="1419"/>
        <end position="1560"/>
    </location>
</feature>
<feature type="compositionally biased region" description="Low complexity" evidence="11">
    <location>
        <begin position="88"/>
        <end position="117"/>
    </location>
</feature>
<keyword evidence="5" id="KW-0805">Transcription regulation</keyword>
<evidence type="ECO:0000313" key="19">
    <source>
        <dbReference type="Proteomes" id="UP000318571"/>
    </source>
</evidence>
<comment type="subcellular location">
    <subcellularLocation>
        <location evidence="1">Nucleus</location>
    </subcellularLocation>
</comment>
<evidence type="ECO:0000256" key="9">
    <source>
        <dbReference type="PROSITE-ProRule" id="PRU00168"/>
    </source>
</evidence>
<dbReference type="InterPro" id="IPR014710">
    <property type="entry name" value="RmlC-like_jellyroll"/>
</dbReference>
<dbReference type="GO" id="GO:0003700">
    <property type="term" value="F:DNA-binding transcription factor activity"/>
    <property type="evidence" value="ECO:0007669"/>
    <property type="project" value="InterPro"/>
</dbReference>
<sequence length="1750" mass="194216">MTSTRSFPKIQEYSKRSRSPHHNHGFHHQSNSNHSGQGSSPSCSNSSSNGSPNQSADQNESMSQNQIVGSYSNIIQNLIDGKLSVSGIRSSGSSTKNSSSTTSNGSPSFSSNSSGHHQSSEMTMENQPAQAFLGPKIWEKTMAFEDDFKLDGLNSSYCSDKTSPELPNQGPGDNGQRYPQGIPGPLYNPFHSNMHFSQDDDDDDYCSDDLSNKGKLLGCIPFHDEDLKPSPLVRKRKKQMVHDELKDEKYWERRRKNNMAAKRSRDARRAKENQIAIRASFLEHENKSLSEELSKVRAENQLLRERLCNFGKRIGGAARRHNECLILEPSEMIVIDYVDGRARTERISDASGSTMMMHSPNGPSSKAITEVTIQPHGGTFVDSSSSSTSSDIASSDDHPPPPPPRNHHLLQGSQYQMHQQQNQHQLHHHITNGHIHHTKPPVSYPHHGSQHIVHHNESTTIYHKAMRNSHSSDSSSAYSGSDTMQSVPSSGEGAEEVDLTGLMESVVDSDEEEDISETSLVVRDAVRECLEKDPNDRTEEDVDTLLEFTQHLKAFTNMTMYVRRALVATMVFAVVEKAGTVVMTDGEELDSWSVIINGHVEIEESNGKVRELHLGDSFGIKPTMDKLYHRGVMRTKCDDCQFVCITQTDYYRILHQGEENQKRHEENGRVVLVTEKRQVGDVEPQRRGHVVIRGSCEKLMGQLMEDNSDMDPTFTEDFLLTYRTFLGSPVIIMKQLVKWFEESHLRDKVTRVLLLWVNNHFTDFETDPQMMEYLEKFENCLEAEKMQGQLRMLNFACAAKARKRTVTLTRPSRDEPLQFSTLGGYERGSGIFISRVEKGSKADEIGLKRGDQILEVNGQSFEHVTKHARALEILKGVCHLSITVKSNLLAFNEMLQAPDDSTPRSRARGKSVGSTNQTNCPNAGGVGVGGGGSSLSGCGAHSNGTGPAKPSGGSSSIKQSRINRAFNRFLHKPKSLMNMDSAGNDEFLGSAQNGNRTSLSPSGVPNALSNPDLRDFERPAHQDHKSEYPEHVLKVYRADQTFKYLLVHKETTAHEVVMLSLQEFGSTEPSSNYTLCEVSVAEGGFVKQRRLPEALQNLAERIGLASRYYIKNIHSSESLLPDEVVADLVKEVHVTLLQLNPVEVSTQLMVEDFTIFRQIEATEYVEDLFEIKSRYGTPSLSLFAELVNREMMWAISEIVSEPNATKRMRIIKQYIKVARQCKETQNFNSMFAIISGLGHGAVSRLKSSWEKLPTKYQRMFNEMQQLMDPSRNMSRYRNLVTGEDVQPPIIPFYPVVKKDLTFINLANDSKIEELVNFEKLRMIAKEVRALTNMCSAPLDLFSMLELGGQQPSNAMVAMNQLTAGGQYLATVNRNRRKKNGGVPNPKRMYEEAQMVRRVKAYLNNMKVITNEEKLHQMSLECEPPSGGGILSNSSMQQSVRKRNPSPSPSALSSNSSASHGSNVNNHSSVERKVSPNGGIGSGHLANNSPVHPKFGSASPQAVKKLLALSEQSRTRPKSHMGVPSPMASRKPGASQGPLSGTQHFGSSSQNPVDLTAESSSVTSLPVLRKATTGSITSTDSGLGIYDPQSLKHHGSHEPSSDLIRHHHSQSSSASPRIGQTRRQSTHHRKPRISPNLHQLHQHHSFDFSLINASASATNPVSSLNHNHGRTSPNPGQIPPSSPPPPIGPPPLHIRNPFTTRMIGGKGMHLPPPRPPPKTQRGTVPSYYVTDPDEEEDAHDAEDEDEGKDAD</sequence>
<dbReference type="Pfam" id="PF00618">
    <property type="entry name" value="RasGEF_N"/>
    <property type="match status" value="1"/>
</dbReference>
<evidence type="ECO:0000256" key="10">
    <source>
        <dbReference type="SAM" id="Coils"/>
    </source>
</evidence>
<feature type="region of interest" description="Disordered" evidence="11">
    <location>
        <begin position="980"/>
        <end position="1026"/>
    </location>
</feature>
<dbReference type="PROSITE" id="PS50212">
    <property type="entry name" value="RASGEF_NTER"/>
    <property type="match status" value="1"/>
</dbReference>
<evidence type="ECO:0000256" key="1">
    <source>
        <dbReference type="ARBA" id="ARBA00004123"/>
    </source>
</evidence>
<dbReference type="EMBL" id="VCGU01000458">
    <property type="protein sequence ID" value="TRY63953.1"/>
    <property type="molecule type" value="Genomic_DNA"/>
</dbReference>
<feature type="compositionally biased region" description="Low complexity" evidence="11">
    <location>
        <begin position="1448"/>
        <end position="1467"/>
    </location>
</feature>
<dbReference type="InterPro" id="IPR023578">
    <property type="entry name" value="Ras_GEF_dom_sf"/>
</dbReference>
<evidence type="ECO:0000256" key="2">
    <source>
        <dbReference type="ARBA" id="ARBA00009208"/>
    </source>
</evidence>
<protein>
    <recommendedName>
        <fullName evidence="20">Rap guanine nucleotide exchange factor 2</fullName>
    </recommendedName>
</protein>
<comment type="caution">
    <text evidence="18">The sequence shown here is derived from an EMBL/GenBank/DDBJ whole genome shotgun (WGS) entry which is preliminary data.</text>
</comment>
<dbReference type="GO" id="GO:0016324">
    <property type="term" value="C:apical plasma membrane"/>
    <property type="evidence" value="ECO:0007669"/>
    <property type="project" value="TreeGrafter"/>
</dbReference>
<dbReference type="Gene3D" id="2.30.42.10">
    <property type="match status" value="1"/>
</dbReference>
<dbReference type="Gene3D" id="1.10.840.10">
    <property type="entry name" value="Ras guanine-nucleotide exchange factors catalytic domain"/>
    <property type="match status" value="1"/>
</dbReference>
<feature type="domain" description="Ras-associating" evidence="15">
    <location>
        <begin position="1029"/>
        <end position="1115"/>
    </location>
</feature>
<dbReference type="GO" id="GO:0007265">
    <property type="term" value="P:Ras protein signal transduction"/>
    <property type="evidence" value="ECO:0007669"/>
    <property type="project" value="TreeGrafter"/>
</dbReference>
<feature type="region of interest" description="Disordered" evidence="11">
    <location>
        <begin position="466"/>
        <end position="496"/>
    </location>
</feature>
<feature type="compositionally biased region" description="Basic and acidic residues" evidence="11">
    <location>
        <begin position="1012"/>
        <end position="1026"/>
    </location>
</feature>
<dbReference type="CDD" id="cd14695">
    <property type="entry name" value="bZIP_HLF"/>
    <property type="match status" value="1"/>
</dbReference>
<dbReference type="InterPro" id="IPR001478">
    <property type="entry name" value="PDZ"/>
</dbReference>
<feature type="compositionally biased region" description="Polar residues" evidence="11">
    <location>
        <begin position="990"/>
        <end position="1009"/>
    </location>
</feature>
<dbReference type="GO" id="GO:0003677">
    <property type="term" value="F:DNA binding"/>
    <property type="evidence" value="ECO:0007669"/>
    <property type="project" value="UniProtKB-KW"/>
</dbReference>
<organism evidence="18 19">
    <name type="scientific">Tigriopus californicus</name>
    <name type="common">Marine copepod</name>
    <dbReference type="NCBI Taxonomy" id="6832"/>
    <lineage>
        <taxon>Eukaryota</taxon>
        <taxon>Metazoa</taxon>
        <taxon>Ecdysozoa</taxon>
        <taxon>Arthropoda</taxon>
        <taxon>Crustacea</taxon>
        <taxon>Multicrustacea</taxon>
        <taxon>Hexanauplia</taxon>
        <taxon>Copepoda</taxon>
        <taxon>Harpacticoida</taxon>
        <taxon>Harpacticidae</taxon>
        <taxon>Tigriopus</taxon>
    </lineage>
</organism>
<dbReference type="GO" id="GO:0005085">
    <property type="term" value="F:guanyl-nucleotide exchange factor activity"/>
    <property type="evidence" value="ECO:0007669"/>
    <property type="project" value="UniProtKB-KW"/>
</dbReference>